<dbReference type="SUPFAM" id="SSF46785">
    <property type="entry name" value="Winged helix' DNA-binding domain"/>
    <property type="match status" value="1"/>
</dbReference>
<dbReference type="InterPro" id="IPR036390">
    <property type="entry name" value="WH_DNA-bd_sf"/>
</dbReference>
<organism evidence="5">
    <name type="scientific">Lichtheimia ramosa</name>
    <dbReference type="NCBI Taxonomy" id="688394"/>
    <lineage>
        <taxon>Eukaryota</taxon>
        <taxon>Fungi</taxon>
        <taxon>Fungi incertae sedis</taxon>
        <taxon>Mucoromycota</taxon>
        <taxon>Mucoromycotina</taxon>
        <taxon>Mucoromycetes</taxon>
        <taxon>Mucorales</taxon>
        <taxon>Lichtheimiaceae</taxon>
        <taxon>Lichtheimia</taxon>
    </lineage>
</organism>
<dbReference type="GO" id="GO:0000339">
    <property type="term" value="F:RNA cap binding"/>
    <property type="evidence" value="ECO:0007669"/>
    <property type="project" value="InterPro"/>
</dbReference>
<feature type="compositionally biased region" description="Low complexity" evidence="3">
    <location>
        <begin position="280"/>
        <end position="309"/>
    </location>
</feature>
<dbReference type="OrthoDB" id="340227at2759"/>
<protein>
    <recommendedName>
        <fullName evidence="4">HTH La-type RNA-binding domain-containing protein</fullName>
    </recommendedName>
</protein>
<feature type="region of interest" description="Disordered" evidence="3">
    <location>
        <begin position="514"/>
        <end position="552"/>
    </location>
</feature>
<dbReference type="InterPro" id="IPR045180">
    <property type="entry name" value="La_dom_prot"/>
</dbReference>
<dbReference type="PANTHER" id="PTHR22792">
    <property type="entry name" value="LUPUS LA PROTEIN-RELATED"/>
    <property type="match status" value="1"/>
</dbReference>
<evidence type="ECO:0000256" key="1">
    <source>
        <dbReference type="ARBA" id="ARBA00022884"/>
    </source>
</evidence>
<name>A0A077X1X2_9FUNG</name>
<feature type="compositionally biased region" description="Low complexity" evidence="3">
    <location>
        <begin position="370"/>
        <end position="382"/>
    </location>
</feature>
<dbReference type="CDD" id="cd07323">
    <property type="entry name" value="LAM"/>
    <property type="match status" value="1"/>
</dbReference>
<feature type="domain" description="HTH La-type RNA-binding" evidence="4">
    <location>
        <begin position="424"/>
        <end position="515"/>
    </location>
</feature>
<feature type="compositionally biased region" description="Low complexity" evidence="3">
    <location>
        <begin position="148"/>
        <end position="158"/>
    </location>
</feature>
<dbReference type="Gene3D" id="1.10.10.10">
    <property type="entry name" value="Winged helix-like DNA-binding domain superfamily/Winged helix DNA-binding domain"/>
    <property type="match status" value="1"/>
</dbReference>
<dbReference type="AlphaFoldDB" id="A0A077X1X2"/>
<keyword evidence="1 2" id="KW-0694">RNA-binding</keyword>
<dbReference type="SMART" id="SM00715">
    <property type="entry name" value="LA"/>
    <property type="match status" value="1"/>
</dbReference>
<evidence type="ECO:0000256" key="3">
    <source>
        <dbReference type="SAM" id="MobiDB-lite"/>
    </source>
</evidence>
<evidence type="ECO:0000313" key="5">
    <source>
        <dbReference type="EMBL" id="CDS13861.1"/>
    </source>
</evidence>
<dbReference type="EMBL" id="LK023385">
    <property type="protein sequence ID" value="CDS13861.1"/>
    <property type="molecule type" value="Genomic_DNA"/>
</dbReference>
<feature type="compositionally biased region" description="Low complexity" evidence="3">
    <location>
        <begin position="45"/>
        <end position="58"/>
    </location>
</feature>
<sequence>MVSSAAKSEAKQAHPQPNAAMPSPTSSHHSNSSSSSTQQAPLHKPTVTVPAPTPQVNVWQARKSTLKDVDTNPTAATTTTTTDGDAKVDHATTPTTQLPASAWPAPNEAVDSTLDDPPEKKDKFLVLKGKGKNQWKRYTPTIIHASSTNNNTNQQQQQHRSRPSANNQRQHRQQGPSSPKADEKEKRKSQEHQQTTPPQQQHRSQQQQQPRRDRQQQQQQHRSRQQQRPSARDNERDNKKHHQQQLRNSENKQHDTITSNTNNDTTTTTTVQRSHRHQTKSSPTAVDTTTTTTTSTSPTITQTSNTTSPIRSPVNKDKSTSPTSHHKNVVGATQPENTSHHHHHNHHRNNNGNGHHHHSRGNGHPHRSTRSTSGSWTSGNRRQSTNTTGRGRGGYRRYDHHYPQQQQSSSRRVRPPLPPPAYITVDVDTLKVYIMQQIEYYFSINNLCKDIFLRSQMDSQGYVDLQVLGNFNRVKILTSSSDLIREALKTSDIVELSEDGKCVRRKEGWETWILPGTNSSTSHTNTTQDGTGAAKDMKEEESYQGNGSKQEHDDDVFTLEVDWDQSRQAVSGTPKKYYLSNDEDADEDEDEHAIDEDTVARIMIVTQRQRQQGGAGGKLNDDTVYSMINEGLQHYESDLKNTNVVPNNSIAIPAAAVAAPRFYPVHPESLPTSSQFLSSATVQQQLDPAFIQQHVGWVFGDQAYHYDPSILTTSGDHDTSHPIPAFEHPSHALLKENGFEQHKYYKYHAKALKERKKLGVGHSHEMNTLFRFWSHFLRDHFNKKMYKEFKRLAVEDANHHYRYGLECLFRFYSYGLEKRFRSAVFDDFQDLTLIDYDNGHLYGLEKFWAYLYYRKDKDTHKVKVNERLEKLLSQYKSIEDFRNATTTDNAPHDEVYMVPHHKPHKS</sequence>
<dbReference type="Pfam" id="PF21071">
    <property type="entry name" value="LARP1_HEAT"/>
    <property type="match status" value="1"/>
</dbReference>
<evidence type="ECO:0000256" key="2">
    <source>
        <dbReference type="PROSITE-ProRule" id="PRU00332"/>
    </source>
</evidence>
<feature type="compositionally biased region" description="Low complexity" evidence="3">
    <location>
        <begin position="517"/>
        <end position="527"/>
    </location>
</feature>
<feature type="compositionally biased region" description="Basic residues" evidence="3">
    <location>
        <begin position="340"/>
        <end position="369"/>
    </location>
</feature>
<reference evidence="5" key="1">
    <citation type="journal article" date="2014" name="Genome Announc.">
        <title>De novo whole-genome sequence and genome annotation of Lichtheimia ramosa.</title>
        <authorList>
            <person name="Linde J."/>
            <person name="Schwartze V."/>
            <person name="Binder U."/>
            <person name="Lass-Florl C."/>
            <person name="Voigt K."/>
            <person name="Horn F."/>
        </authorList>
    </citation>
    <scope>NUCLEOTIDE SEQUENCE</scope>
    <source>
        <strain evidence="5">JMRC FSU:6197</strain>
    </source>
</reference>
<feature type="compositionally biased region" description="Low complexity" evidence="3">
    <location>
        <begin position="192"/>
        <end position="209"/>
    </location>
</feature>
<dbReference type="GO" id="GO:0010494">
    <property type="term" value="C:cytoplasmic stress granule"/>
    <property type="evidence" value="ECO:0007669"/>
    <property type="project" value="TreeGrafter"/>
</dbReference>
<dbReference type="PANTHER" id="PTHR22792:SF132">
    <property type="entry name" value="LA-RELATED PROTEIN 1"/>
    <property type="match status" value="1"/>
</dbReference>
<feature type="compositionally biased region" description="Polar residues" evidence="3">
    <location>
        <begin position="163"/>
        <end position="177"/>
    </location>
</feature>
<feature type="compositionally biased region" description="Basic and acidic residues" evidence="3">
    <location>
        <begin position="180"/>
        <end position="191"/>
    </location>
</feature>
<accession>A0A077X1X2</accession>
<dbReference type="Pfam" id="PF05383">
    <property type="entry name" value="La"/>
    <property type="match status" value="1"/>
</dbReference>
<proteinExistence type="predicted"/>
<evidence type="ECO:0000259" key="4">
    <source>
        <dbReference type="PROSITE" id="PS50961"/>
    </source>
</evidence>
<feature type="region of interest" description="Disordered" evidence="3">
    <location>
        <begin position="1"/>
        <end position="418"/>
    </location>
</feature>
<dbReference type="PROSITE" id="PS50961">
    <property type="entry name" value="HTH_LA"/>
    <property type="match status" value="1"/>
</dbReference>
<dbReference type="InterPro" id="IPR006630">
    <property type="entry name" value="La_HTH"/>
</dbReference>
<dbReference type="SMART" id="SM00684">
    <property type="entry name" value="DM15"/>
    <property type="match status" value="3"/>
</dbReference>
<dbReference type="InterPro" id="IPR006607">
    <property type="entry name" value="DM15"/>
</dbReference>
<feature type="compositionally biased region" description="Low complexity" evidence="3">
    <location>
        <begin position="22"/>
        <end position="37"/>
    </location>
</feature>
<dbReference type="GO" id="GO:0005829">
    <property type="term" value="C:cytosol"/>
    <property type="evidence" value="ECO:0007669"/>
    <property type="project" value="TreeGrafter"/>
</dbReference>
<dbReference type="GO" id="GO:0045727">
    <property type="term" value="P:positive regulation of translation"/>
    <property type="evidence" value="ECO:0007669"/>
    <property type="project" value="TreeGrafter"/>
</dbReference>
<feature type="compositionally biased region" description="Low complexity" evidence="3">
    <location>
        <begin position="256"/>
        <end position="270"/>
    </location>
</feature>
<dbReference type="GO" id="GO:0048255">
    <property type="term" value="P:mRNA stabilization"/>
    <property type="evidence" value="ECO:0007669"/>
    <property type="project" value="InterPro"/>
</dbReference>
<dbReference type="InterPro" id="IPR036388">
    <property type="entry name" value="WH-like_DNA-bd_sf"/>
</dbReference>
<feature type="region of interest" description="Disordered" evidence="3">
    <location>
        <begin position="887"/>
        <end position="906"/>
    </location>
</feature>
<gene>
    <name evidence="5" type="ORF">LRAMOSA06035</name>
</gene>